<evidence type="ECO:0000256" key="1">
    <source>
        <dbReference type="SAM" id="MobiDB-lite"/>
    </source>
</evidence>
<dbReference type="EMBL" id="JBHSWD010000001">
    <property type="protein sequence ID" value="MFC6592403.1"/>
    <property type="molecule type" value="Genomic_DNA"/>
</dbReference>
<accession>A0ABW1YG40</accession>
<evidence type="ECO:0000313" key="3">
    <source>
        <dbReference type="Proteomes" id="UP001596297"/>
    </source>
</evidence>
<keyword evidence="3" id="KW-1185">Reference proteome</keyword>
<sequence>MRKNLHTNLTALTLALAATGKRRMEAEGKPEDKPASGGGSGKREMTAEQWEQQRRAELDKENSKDLLNRVIRLEADNFELRRKAAPEGGLVLTAEERGRWEAWEALGKLDDVKTALHQGKKDREVLQQQERRSELDRVAGAAGFDADTFAELDGLAGGLEYRVQEVKDKDSGETVKQAQVRAGDTWADLEAFATERWKKFLPVLQAEPESDKSTAGGADPEPARRVPTGGAGGGRGRSYTVEEAEKAKAESGQYVM</sequence>
<gene>
    <name evidence="2" type="ORF">ACFP81_10630</name>
</gene>
<feature type="region of interest" description="Disordered" evidence="1">
    <location>
        <begin position="203"/>
        <end position="256"/>
    </location>
</feature>
<evidence type="ECO:0000313" key="2">
    <source>
        <dbReference type="EMBL" id="MFC6592403.1"/>
    </source>
</evidence>
<feature type="region of interest" description="Disordered" evidence="1">
    <location>
        <begin position="20"/>
        <end position="61"/>
    </location>
</feature>
<proteinExistence type="predicted"/>
<name>A0ABW1YG40_9DEIO</name>
<feature type="compositionally biased region" description="Basic and acidic residues" evidence="1">
    <location>
        <begin position="41"/>
        <end position="61"/>
    </location>
</feature>
<dbReference type="RefSeq" id="WP_380083428.1">
    <property type="nucleotide sequence ID" value="NZ_JBHSWD010000001.1"/>
</dbReference>
<organism evidence="2 3">
    <name type="scientific">Deinococcus lacus</name>
    <dbReference type="NCBI Taxonomy" id="392561"/>
    <lineage>
        <taxon>Bacteria</taxon>
        <taxon>Thermotogati</taxon>
        <taxon>Deinococcota</taxon>
        <taxon>Deinococci</taxon>
        <taxon>Deinococcales</taxon>
        <taxon>Deinococcaceae</taxon>
        <taxon>Deinococcus</taxon>
    </lineage>
</organism>
<comment type="caution">
    <text evidence="2">The sequence shown here is derived from an EMBL/GenBank/DDBJ whole genome shotgun (WGS) entry which is preliminary data.</text>
</comment>
<reference evidence="3" key="1">
    <citation type="journal article" date="2019" name="Int. J. Syst. Evol. Microbiol.">
        <title>The Global Catalogue of Microorganisms (GCM) 10K type strain sequencing project: providing services to taxonomists for standard genome sequencing and annotation.</title>
        <authorList>
            <consortium name="The Broad Institute Genomics Platform"/>
            <consortium name="The Broad Institute Genome Sequencing Center for Infectious Disease"/>
            <person name="Wu L."/>
            <person name="Ma J."/>
        </authorList>
    </citation>
    <scope>NUCLEOTIDE SEQUENCE [LARGE SCALE GENOMIC DNA]</scope>
    <source>
        <strain evidence="3">CGMCC 1.15772</strain>
    </source>
</reference>
<protein>
    <submittedName>
        <fullName evidence="2">Uncharacterized protein</fullName>
    </submittedName>
</protein>
<dbReference type="Proteomes" id="UP001596297">
    <property type="component" value="Unassembled WGS sequence"/>
</dbReference>
<feature type="compositionally biased region" description="Basic and acidic residues" evidence="1">
    <location>
        <begin position="22"/>
        <end position="34"/>
    </location>
</feature>